<evidence type="ECO:0000313" key="2">
    <source>
        <dbReference type="EMBL" id="KAL3785364.1"/>
    </source>
</evidence>
<protein>
    <submittedName>
        <fullName evidence="2">Uncharacterized protein</fullName>
    </submittedName>
</protein>
<name>A0ABD3PBG0_9STRA</name>
<gene>
    <name evidence="2" type="ORF">HJC23_011047</name>
</gene>
<dbReference type="Proteomes" id="UP001516023">
    <property type="component" value="Unassembled WGS sequence"/>
</dbReference>
<keyword evidence="3" id="KW-1185">Reference proteome</keyword>
<sequence length="100" mass="11554">MSLETAPDKDYIRLKLELAQTRARTDSIRLQARQLLSQRKHLREMAAKSLAETEEQQLILAETMKSIENLQNQLGMAEQERDSLLEKLEVKEKADEDVTT</sequence>
<evidence type="ECO:0000313" key="3">
    <source>
        <dbReference type="Proteomes" id="UP001516023"/>
    </source>
</evidence>
<keyword evidence="1" id="KW-0175">Coiled coil</keyword>
<feature type="coiled-coil region" evidence="1">
    <location>
        <begin position="53"/>
        <end position="94"/>
    </location>
</feature>
<comment type="caution">
    <text evidence="2">The sequence shown here is derived from an EMBL/GenBank/DDBJ whole genome shotgun (WGS) entry which is preliminary data.</text>
</comment>
<accession>A0ABD3PBG0</accession>
<dbReference type="AlphaFoldDB" id="A0ABD3PBG0"/>
<organism evidence="2 3">
    <name type="scientific">Cyclotella cryptica</name>
    <dbReference type="NCBI Taxonomy" id="29204"/>
    <lineage>
        <taxon>Eukaryota</taxon>
        <taxon>Sar</taxon>
        <taxon>Stramenopiles</taxon>
        <taxon>Ochrophyta</taxon>
        <taxon>Bacillariophyta</taxon>
        <taxon>Coscinodiscophyceae</taxon>
        <taxon>Thalassiosirophycidae</taxon>
        <taxon>Stephanodiscales</taxon>
        <taxon>Stephanodiscaceae</taxon>
        <taxon>Cyclotella</taxon>
    </lineage>
</organism>
<evidence type="ECO:0000256" key="1">
    <source>
        <dbReference type="SAM" id="Coils"/>
    </source>
</evidence>
<proteinExistence type="predicted"/>
<dbReference type="EMBL" id="JABMIG020000216">
    <property type="protein sequence ID" value="KAL3785364.1"/>
    <property type="molecule type" value="Genomic_DNA"/>
</dbReference>
<reference evidence="2 3" key="1">
    <citation type="journal article" date="2020" name="G3 (Bethesda)">
        <title>Improved Reference Genome for Cyclotella cryptica CCMP332, a Model for Cell Wall Morphogenesis, Salinity Adaptation, and Lipid Production in Diatoms (Bacillariophyta).</title>
        <authorList>
            <person name="Roberts W.R."/>
            <person name="Downey K.M."/>
            <person name="Ruck E.C."/>
            <person name="Traller J.C."/>
            <person name="Alverson A.J."/>
        </authorList>
    </citation>
    <scope>NUCLEOTIDE SEQUENCE [LARGE SCALE GENOMIC DNA]</scope>
    <source>
        <strain evidence="2 3">CCMP332</strain>
    </source>
</reference>